<protein>
    <submittedName>
        <fullName evidence="1">Uncharacterized protein</fullName>
    </submittedName>
</protein>
<sequence>MMNLNDLLNLEIKGLREAVNMGVSEASLLGAELLGLTLDNGVGLVLRVTPDEKIRQLLVVSQTQLPREVFAVFVRPDGIKLLIYKIEEIKELGELLGSGREVIYVEVIKGDLEDFLLEALDR</sequence>
<dbReference type="Proteomes" id="UP000003980">
    <property type="component" value="Unassembled WGS sequence"/>
</dbReference>
<dbReference type="HOGENOM" id="CLU_2010189_0_0_2"/>
<dbReference type="RefSeq" id="WP_009074886.1">
    <property type="nucleotide sequence ID" value="NZ_JH597770.1"/>
</dbReference>
<dbReference type="STRING" id="671065.MetMK1DRAFT_00028910"/>
<accession>H2C8I1</accession>
<dbReference type="EMBL" id="JH597770">
    <property type="protein sequence ID" value="EHP68457.1"/>
    <property type="molecule type" value="Genomic_DNA"/>
</dbReference>
<reference evidence="1 2" key="1">
    <citation type="submission" date="2012-01" db="EMBL/GenBank/DDBJ databases">
        <title>Improved High-Quality Draft sequence of Metallosphaera yellowstonensis MK1.</title>
        <authorList>
            <consortium name="US DOE Joint Genome Institute"/>
            <person name="Lucas S."/>
            <person name="Han J."/>
            <person name="Cheng J.-F."/>
            <person name="Goodwin L."/>
            <person name="Pitluck S."/>
            <person name="Peters L."/>
            <person name="Teshima H."/>
            <person name="Detter J.C."/>
            <person name="Han C."/>
            <person name="Tapia R."/>
            <person name="Land M."/>
            <person name="Hauser L."/>
            <person name="Kyrpides N."/>
            <person name="Kozubal M."/>
            <person name="Macur R.E."/>
            <person name="Jay Z."/>
            <person name="Inskeep W."/>
            <person name="Woyke T."/>
        </authorList>
    </citation>
    <scope>NUCLEOTIDE SEQUENCE [LARGE SCALE GENOMIC DNA]</scope>
    <source>
        <strain evidence="1 2">MK1</strain>
    </source>
</reference>
<dbReference type="eggNOG" id="arCOG07217">
    <property type="taxonomic scope" value="Archaea"/>
</dbReference>
<evidence type="ECO:0000313" key="2">
    <source>
        <dbReference type="Proteomes" id="UP000003980"/>
    </source>
</evidence>
<organism evidence="1 2">
    <name type="scientific">Metallosphaera yellowstonensis MK1</name>
    <dbReference type="NCBI Taxonomy" id="671065"/>
    <lineage>
        <taxon>Archaea</taxon>
        <taxon>Thermoproteota</taxon>
        <taxon>Thermoprotei</taxon>
        <taxon>Sulfolobales</taxon>
        <taxon>Sulfolobaceae</taxon>
        <taxon>Metallosphaera</taxon>
    </lineage>
</organism>
<proteinExistence type="predicted"/>
<evidence type="ECO:0000313" key="1">
    <source>
        <dbReference type="EMBL" id="EHP68457.1"/>
    </source>
</evidence>
<name>H2C8I1_9CREN</name>
<keyword evidence="2" id="KW-1185">Reference proteome</keyword>
<dbReference type="AlphaFoldDB" id="H2C8I1"/>
<gene>
    <name evidence="1" type="ORF">MetMK1DRAFT_00028910</name>
</gene>